<dbReference type="SUPFAM" id="SSF109640">
    <property type="entry name" value="KRAB domain (Kruppel-associated box)"/>
    <property type="match status" value="1"/>
</dbReference>
<keyword evidence="3" id="KW-1185">Reference proteome</keyword>
<dbReference type="Gene3D" id="6.10.140.140">
    <property type="match status" value="1"/>
</dbReference>
<accession>A0A4X2M8I9</accession>
<reference evidence="2" key="3">
    <citation type="submission" date="2025-09" db="UniProtKB">
        <authorList>
            <consortium name="Ensembl"/>
        </authorList>
    </citation>
    <scope>IDENTIFICATION</scope>
</reference>
<organism evidence="2 3">
    <name type="scientific">Vombatus ursinus</name>
    <name type="common">Common wombat</name>
    <dbReference type="NCBI Taxonomy" id="29139"/>
    <lineage>
        <taxon>Eukaryota</taxon>
        <taxon>Metazoa</taxon>
        <taxon>Chordata</taxon>
        <taxon>Craniata</taxon>
        <taxon>Vertebrata</taxon>
        <taxon>Euteleostomi</taxon>
        <taxon>Mammalia</taxon>
        <taxon>Metatheria</taxon>
        <taxon>Diprotodontia</taxon>
        <taxon>Vombatidae</taxon>
        <taxon>Vombatus</taxon>
    </lineage>
</organism>
<dbReference type="InterPro" id="IPR050169">
    <property type="entry name" value="Krueppel_C2H2_ZnF"/>
</dbReference>
<evidence type="ECO:0000313" key="3">
    <source>
        <dbReference type="Proteomes" id="UP000314987"/>
    </source>
</evidence>
<dbReference type="PANTHER" id="PTHR23232">
    <property type="entry name" value="KRAB DOMAIN C2H2 ZINC FINGER"/>
    <property type="match status" value="1"/>
</dbReference>
<sequence>MLDNGLVRRRARRVGGWRGLRVNHRGGKASEQPRVVIPWRSRGLPGLVRCRKGQSFLSASAVCGGCSGAEEISFPQVPNHPFEENPGELVMTAELLPSRPQADMIFEDVAVYLSQEEWSCLGPAQRGLYRDVMLENYGNIVSLGKTLLSVPISELFGFVNSHGGLK</sequence>
<dbReference type="GO" id="GO:0006355">
    <property type="term" value="P:regulation of DNA-templated transcription"/>
    <property type="evidence" value="ECO:0007669"/>
    <property type="project" value="InterPro"/>
</dbReference>
<dbReference type="Ensembl" id="ENSVURT00010037143.1">
    <property type="protein sequence ID" value="ENSVURP00010032623.1"/>
    <property type="gene ID" value="ENSVURG00010024881.1"/>
</dbReference>
<protein>
    <recommendedName>
        <fullName evidence="1">KRAB domain-containing protein</fullName>
    </recommendedName>
</protein>
<dbReference type="Pfam" id="PF01352">
    <property type="entry name" value="KRAB"/>
    <property type="match status" value="1"/>
</dbReference>
<dbReference type="AlphaFoldDB" id="A0A4X2M8I9"/>
<dbReference type="SMART" id="SM00349">
    <property type="entry name" value="KRAB"/>
    <property type="match status" value="1"/>
</dbReference>
<dbReference type="PROSITE" id="PS50805">
    <property type="entry name" value="KRAB"/>
    <property type="match status" value="1"/>
</dbReference>
<evidence type="ECO:0000313" key="2">
    <source>
        <dbReference type="Ensembl" id="ENSVURP00010032623.1"/>
    </source>
</evidence>
<dbReference type="CDD" id="cd07765">
    <property type="entry name" value="KRAB_A-box"/>
    <property type="match status" value="1"/>
</dbReference>
<dbReference type="Proteomes" id="UP000314987">
    <property type="component" value="Unassembled WGS sequence"/>
</dbReference>
<reference evidence="3" key="1">
    <citation type="submission" date="2018-12" db="EMBL/GenBank/DDBJ databases">
        <authorList>
            <person name="Yazar S."/>
        </authorList>
    </citation>
    <scope>NUCLEOTIDE SEQUENCE [LARGE SCALE GENOMIC DNA]</scope>
</reference>
<dbReference type="InterPro" id="IPR036051">
    <property type="entry name" value="KRAB_dom_sf"/>
</dbReference>
<dbReference type="STRING" id="29139.ENSVURP00010032623"/>
<proteinExistence type="predicted"/>
<dbReference type="InterPro" id="IPR001909">
    <property type="entry name" value="KRAB"/>
</dbReference>
<dbReference type="GeneTree" id="ENSGT00940000154712"/>
<dbReference type="PANTHER" id="PTHR23232:SF163">
    <property type="entry name" value="ZINC FINGER PROTEIN 589"/>
    <property type="match status" value="1"/>
</dbReference>
<evidence type="ECO:0000259" key="1">
    <source>
        <dbReference type="PROSITE" id="PS50805"/>
    </source>
</evidence>
<feature type="domain" description="KRAB" evidence="1">
    <location>
        <begin position="104"/>
        <end position="166"/>
    </location>
</feature>
<name>A0A4X2M8I9_VOMUR</name>
<reference evidence="2" key="2">
    <citation type="submission" date="2025-08" db="UniProtKB">
        <authorList>
            <consortium name="Ensembl"/>
        </authorList>
    </citation>
    <scope>IDENTIFICATION</scope>
</reference>